<keyword evidence="1" id="KW-0472">Membrane</keyword>
<keyword evidence="1" id="KW-0812">Transmembrane</keyword>
<feature type="transmembrane region" description="Helical" evidence="1">
    <location>
        <begin position="46"/>
        <end position="67"/>
    </location>
</feature>
<evidence type="ECO:0000313" key="2">
    <source>
        <dbReference type="EMBL" id="AVI06320.1"/>
    </source>
</evidence>
<accession>A0A3S7GVP9</accession>
<name>A0A3S7GVP9_STAHO</name>
<keyword evidence="4" id="KW-1185">Reference proteome</keyword>
<organism evidence="2">
    <name type="scientific">Staphylococcus hominis</name>
    <dbReference type="NCBI Taxonomy" id="1290"/>
    <lineage>
        <taxon>Bacteria</taxon>
        <taxon>Bacillati</taxon>
        <taxon>Bacillota</taxon>
        <taxon>Bacilli</taxon>
        <taxon>Bacillales</taxon>
        <taxon>Staphylococcaceae</taxon>
        <taxon>Staphylococcus</taxon>
    </lineage>
</organism>
<dbReference type="EMBL" id="JAGHKT020000035">
    <property type="protein sequence ID" value="MCM5673411.1"/>
    <property type="molecule type" value="Genomic_DNA"/>
</dbReference>
<evidence type="ECO:0000313" key="3">
    <source>
        <dbReference type="EMBL" id="MCM5673411.1"/>
    </source>
</evidence>
<evidence type="ECO:0000256" key="1">
    <source>
        <dbReference type="SAM" id="Phobius"/>
    </source>
</evidence>
<dbReference type="AlphaFoldDB" id="A0A3S7GVP9"/>
<dbReference type="EMBL" id="CP014567">
    <property type="protein sequence ID" value="AVI06320.1"/>
    <property type="molecule type" value="Genomic_DNA"/>
</dbReference>
<keyword evidence="1" id="KW-1133">Transmembrane helix</keyword>
<gene>
    <name evidence="2" type="ORF">AZE34_05975</name>
    <name evidence="3" type="ORF">J7T32_011815</name>
</gene>
<dbReference type="RefSeq" id="WP_017174778.1">
    <property type="nucleotide sequence ID" value="NZ_CP014107.1"/>
</dbReference>
<reference evidence="2" key="1">
    <citation type="submission" date="2016-02" db="EMBL/GenBank/DDBJ databases">
        <title>Genomic sequence of a clinical Staphylococcus hominis isolate.</title>
        <authorList>
            <person name="McClure J.M."/>
            <person name="Zhang K."/>
        </authorList>
    </citation>
    <scope>NUCLEOTIDE SEQUENCE</scope>
    <source>
        <strain evidence="2">C34847</strain>
    </source>
</reference>
<dbReference type="Proteomes" id="UP000665944">
    <property type="component" value="Unassembled WGS sequence"/>
</dbReference>
<proteinExistence type="predicted"/>
<reference evidence="3 4" key="2">
    <citation type="submission" date="2022-06" db="EMBL/GenBank/DDBJ databases">
        <title>Staphylococcus hominis ShoR14 genome sequence.</title>
        <authorList>
            <person name="Yeo C.C."/>
            <person name="Chew C.H."/>
            <person name="Che Hamzah A.M."/>
            <person name="Al-Trad E.I."/>
        </authorList>
    </citation>
    <scope>NUCLEOTIDE SEQUENCE [LARGE SCALE GENOMIC DNA]</scope>
    <source>
        <strain evidence="3 4">ShoR14</strain>
    </source>
</reference>
<protein>
    <submittedName>
        <fullName evidence="2">Uncharacterized protein</fullName>
    </submittedName>
</protein>
<sequence>MILDILGYVFGIGFIVFGISALVSCGSEVYKVISKNKEKGNYKKSFYFAGMAIICAIALIIMASVFIF</sequence>
<feature type="transmembrane region" description="Helical" evidence="1">
    <location>
        <begin position="6"/>
        <end position="25"/>
    </location>
</feature>
<evidence type="ECO:0000313" key="4">
    <source>
        <dbReference type="Proteomes" id="UP000665944"/>
    </source>
</evidence>